<keyword evidence="11" id="KW-1185">Reference proteome</keyword>
<keyword evidence="7" id="KW-0862">Zinc</keyword>
<dbReference type="InterPro" id="IPR000477">
    <property type="entry name" value="RT_dom"/>
</dbReference>
<dbReference type="AlphaFoldDB" id="A0A814HX30"/>
<keyword evidence="7" id="KW-0479">Metal-binding</keyword>
<name>A0A814HX30_9BILA</name>
<dbReference type="Gene3D" id="3.10.10.10">
    <property type="entry name" value="HIV Type 1 Reverse Transcriptase, subunit A, domain 1"/>
    <property type="match status" value="1"/>
</dbReference>
<dbReference type="Proteomes" id="UP000663879">
    <property type="component" value="Unassembled WGS sequence"/>
</dbReference>
<evidence type="ECO:0000313" key="11">
    <source>
        <dbReference type="Proteomes" id="UP000663879"/>
    </source>
</evidence>
<dbReference type="PANTHER" id="PTHR37984:SF11">
    <property type="entry name" value="INTEGRASE CATALYTIC DOMAIN-CONTAINING PROTEIN"/>
    <property type="match status" value="1"/>
</dbReference>
<dbReference type="EMBL" id="CAJNOC010004297">
    <property type="protein sequence ID" value="CAF1016621.1"/>
    <property type="molecule type" value="Genomic_DNA"/>
</dbReference>
<accession>A0A814HX30</accession>
<dbReference type="InterPro" id="IPR043128">
    <property type="entry name" value="Rev_trsase/Diguanyl_cyclase"/>
</dbReference>
<evidence type="ECO:0000256" key="4">
    <source>
        <dbReference type="ARBA" id="ARBA00022759"/>
    </source>
</evidence>
<keyword evidence="4" id="KW-0255">Endonuclease</keyword>
<evidence type="ECO:0000256" key="2">
    <source>
        <dbReference type="ARBA" id="ARBA00022695"/>
    </source>
</evidence>
<dbReference type="SUPFAM" id="SSF56672">
    <property type="entry name" value="DNA/RNA polymerases"/>
    <property type="match status" value="1"/>
</dbReference>
<dbReference type="Pfam" id="PF00078">
    <property type="entry name" value="RVT_1"/>
    <property type="match status" value="1"/>
</dbReference>
<evidence type="ECO:0000256" key="7">
    <source>
        <dbReference type="PROSITE-ProRule" id="PRU00047"/>
    </source>
</evidence>
<organism evidence="10 11">
    <name type="scientific">Brachionus calyciflorus</name>
    <dbReference type="NCBI Taxonomy" id="104777"/>
    <lineage>
        <taxon>Eukaryota</taxon>
        <taxon>Metazoa</taxon>
        <taxon>Spiralia</taxon>
        <taxon>Gnathifera</taxon>
        <taxon>Rotifera</taxon>
        <taxon>Eurotatoria</taxon>
        <taxon>Monogononta</taxon>
        <taxon>Pseudotrocha</taxon>
        <taxon>Ploima</taxon>
        <taxon>Brachionidae</taxon>
        <taxon>Brachionus</taxon>
    </lineage>
</organism>
<dbReference type="OrthoDB" id="10066633at2759"/>
<dbReference type="Gene3D" id="1.10.340.70">
    <property type="match status" value="1"/>
</dbReference>
<keyword evidence="5" id="KW-0378">Hydrolase</keyword>
<evidence type="ECO:0000259" key="9">
    <source>
        <dbReference type="PROSITE" id="PS50158"/>
    </source>
</evidence>
<dbReference type="Pfam" id="PF17917">
    <property type="entry name" value="RT_RNaseH"/>
    <property type="match status" value="1"/>
</dbReference>
<dbReference type="PROSITE" id="PS50158">
    <property type="entry name" value="ZF_CCHC"/>
    <property type="match status" value="1"/>
</dbReference>
<dbReference type="InterPro" id="IPR041588">
    <property type="entry name" value="Integrase_H2C2"/>
</dbReference>
<evidence type="ECO:0000256" key="6">
    <source>
        <dbReference type="ARBA" id="ARBA00022918"/>
    </source>
</evidence>
<evidence type="ECO:0000313" key="10">
    <source>
        <dbReference type="EMBL" id="CAF1016621.1"/>
    </source>
</evidence>
<keyword evidence="3" id="KW-0540">Nuclease</keyword>
<evidence type="ECO:0000256" key="8">
    <source>
        <dbReference type="SAM" id="MobiDB-lite"/>
    </source>
</evidence>
<keyword evidence="7" id="KW-0863">Zinc-finger</keyword>
<feature type="domain" description="CCHC-type" evidence="9">
    <location>
        <begin position="243"/>
        <end position="256"/>
    </location>
</feature>
<dbReference type="InterPro" id="IPR041373">
    <property type="entry name" value="RT_RNaseH"/>
</dbReference>
<dbReference type="GO" id="GO:0003964">
    <property type="term" value="F:RNA-directed DNA polymerase activity"/>
    <property type="evidence" value="ECO:0007669"/>
    <property type="project" value="UniProtKB-KW"/>
</dbReference>
<feature type="compositionally biased region" description="Polar residues" evidence="8">
    <location>
        <begin position="193"/>
        <end position="212"/>
    </location>
</feature>
<sequence>MDQGTIENFDLNDTDGIASKWKKWCKRLERLISIKSVTQEKKKIDYLLFCAGESIEDIYEEMAEDGDTFEDIVDKIHEHLCPKTNKQMNIYKFRSIKQMEDEPFEEFAQRVKSAAKICDFKDVDEEVKSQVIQACLSERVMRKGLSNNEIGLDKLIEFGKMDENIDRQVKQFKETRKQEEKNGEMVNKVGPETGQTRQKQQYQPHKNSSFGNRSDRPVGRCRRCGGAYPHTSGNPCRAMGKECRACGKIGHFSRVCLRKGVNMVENKEETANKDNFCESQDNNLENIWSIQTVNRAQNNIGIPKMLLNVCGTDVCFGIDTGAAVNVIDSKTYEQIKQAPKLNQSKRILYGYGSKMPLEIKGEFRTVVEHRGNKHELEFIIQSEQDEKHKWVEMFPCLFTNKIGCLKGQEIELHIDPNVKPVQQKLRPTPFHMRESFDKELQKMIEQDIIEPVTGPTPWVSPVVIVPKPNNKIRICVDARAANKAIIHERHSAPTVEDLIVELNGARYISKFDLISGYHQLKLSKKSRFITAFSTHKGIYQYKRLNFGISSSSEIFQKKVEEVLSGLTGVKNISDDVIVFGSTKEEHDRNLLRVLERLSESGSLFIPNLFTVTEPLRQLTRQKYLVTEAMGYFNKEWRTEVTVDASPVGVALVMAQYDPKNPENRKIIMYAIVWACEKLHLYVYGCEFDIVTDNKAVQLIFGKPTSKPKARIERWCLRLLPYRFKITHKAGAFNISDYLSRNPINSEDFSDLCSIAENYINHISSSNISRMVSRDTVKVETDKDKLLVEDQLTVTQDGILMFENRVVIPKSLTKLMVQIGHVGHQGVVKTKQLMRYHMVKDMDKLIEDFVRRCRACQVNSEKKQMEPFRMSPFPDGPWENLSIDFFGLFYDKIYRLVLIDEYSRATPHSTTKVASSQLLFRTRTTTAQFPVVKESLSRVDKDINKLAAKNDKDAKTKMKDYDDKRFRTKTSSFKIGDAVIVKQTRNDKSYSVYDPNPYRIIKINGSMITASRENHEITRNSSFFKLFRANKLKIGLSDVSLGFDDKGFSDQEGSGNEVVEELVDKNRFSILTEFNDEDQDGECTCDFSERNE</sequence>
<dbReference type="GO" id="GO:0008270">
    <property type="term" value="F:zinc ion binding"/>
    <property type="evidence" value="ECO:0007669"/>
    <property type="project" value="UniProtKB-KW"/>
</dbReference>
<keyword evidence="1" id="KW-0808">Transferase</keyword>
<dbReference type="Pfam" id="PF17921">
    <property type="entry name" value="Integrase_H2C2"/>
    <property type="match status" value="1"/>
</dbReference>
<dbReference type="FunFam" id="3.10.10.10:FF:000003">
    <property type="entry name" value="Retrovirus-related Pol polyprotein from transposon 297-like Protein"/>
    <property type="match status" value="1"/>
</dbReference>
<reference evidence="10" key="1">
    <citation type="submission" date="2021-02" db="EMBL/GenBank/DDBJ databases">
        <authorList>
            <person name="Nowell W R."/>
        </authorList>
    </citation>
    <scope>NUCLEOTIDE SEQUENCE</scope>
    <source>
        <strain evidence="10">Ploen Becks lab</strain>
    </source>
</reference>
<comment type="caution">
    <text evidence="10">The sequence shown here is derived from an EMBL/GenBank/DDBJ whole genome shotgun (WGS) entry which is preliminary data.</text>
</comment>
<protein>
    <recommendedName>
        <fullName evidence="9">CCHC-type domain-containing protein</fullName>
    </recommendedName>
</protein>
<evidence type="ECO:0000256" key="3">
    <source>
        <dbReference type="ARBA" id="ARBA00022722"/>
    </source>
</evidence>
<dbReference type="InterPro" id="IPR001878">
    <property type="entry name" value="Znf_CCHC"/>
</dbReference>
<dbReference type="InterPro" id="IPR050951">
    <property type="entry name" value="Retrovirus_Pol_polyprotein"/>
</dbReference>
<keyword evidence="2" id="KW-0548">Nucleotidyltransferase</keyword>
<dbReference type="PANTHER" id="PTHR37984">
    <property type="entry name" value="PROTEIN CBG26694"/>
    <property type="match status" value="1"/>
</dbReference>
<dbReference type="CDD" id="cd09274">
    <property type="entry name" value="RNase_HI_RT_Ty3"/>
    <property type="match status" value="1"/>
</dbReference>
<gene>
    <name evidence="10" type="ORF">OXX778_LOCUS17162</name>
</gene>
<dbReference type="GO" id="GO:0003676">
    <property type="term" value="F:nucleic acid binding"/>
    <property type="evidence" value="ECO:0007669"/>
    <property type="project" value="InterPro"/>
</dbReference>
<dbReference type="InterPro" id="IPR043502">
    <property type="entry name" value="DNA/RNA_pol_sf"/>
</dbReference>
<dbReference type="CDD" id="cd01647">
    <property type="entry name" value="RT_LTR"/>
    <property type="match status" value="1"/>
</dbReference>
<dbReference type="Gene3D" id="3.30.70.270">
    <property type="match status" value="1"/>
</dbReference>
<dbReference type="GO" id="GO:0004519">
    <property type="term" value="F:endonuclease activity"/>
    <property type="evidence" value="ECO:0007669"/>
    <property type="project" value="UniProtKB-KW"/>
</dbReference>
<dbReference type="GO" id="GO:0016787">
    <property type="term" value="F:hydrolase activity"/>
    <property type="evidence" value="ECO:0007669"/>
    <property type="project" value="UniProtKB-KW"/>
</dbReference>
<evidence type="ECO:0000256" key="5">
    <source>
        <dbReference type="ARBA" id="ARBA00022801"/>
    </source>
</evidence>
<feature type="compositionally biased region" description="Basic and acidic residues" evidence="8">
    <location>
        <begin position="174"/>
        <end position="183"/>
    </location>
</feature>
<keyword evidence="6" id="KW-0695">RNA-directed DNA polymerase</keyword>
<feature type="region of interest" description="Disordered" evidence="8">
    <location>
        <begin position="174"/>
        <end position="217"/>
    </location>
</feature>
<evidence type="ECO:0000256" key="1">
    <source>
        <dbReference type="ARBA" id="ARBA00022679"/>
    </source>
</evidence>
<proteinExistence type="predicted"/>